<evidence type="ECO:0000256" key="1">
    <source>
        <dbReference type="SAM" id="Phobius"/>
    </source>
</evidence>
<dbReference type="OrthoDB" id="1707681at2"/>
<evidence type="ECO:0000313" key="2">
    <source>
        <dbReference type="EMBL" id="SNR95215.1"/>
    </source>
</evidence>
<protein>
    <recommendedName>
        <fullName evidence="4">Haemolysin XhlA</fullName>
    </recommendedName>
</protein>
<evidence type="ECO:0008006" key="4">
    <source>
        <dbReference type="Google" id="ProtNLM"/>
    </source>
</evidence>
<evidence type="ECO:0000313" key="3">
    <source>
        <dbReference type="Proteomes" id="UP000198304"/>
    </source>
</evidence>
<proteinExistence type="predicted"/>
<name>A0A239AHV1_9FIRM</name>
<reference evidence="2 3" key="1">
    <citation type="submission" date="2017-06" db="EMBL/GenBank/DDBJ databases">
        <authorList>
            <person name="Kim H.J."/>
            <person name="Triplett B.A."/>
        </authorList>
    </citation>
    <scope>NUCLEOTIDE SEQUENCE [LARGE SCALE GENOMIC DNA]</scope>
    <source>
        <strain evidence="2 3">SCA</strain>
    </source>
</reference>
<dbReference type="Proteomes" id="UP000198304">
    <property type="component" value="Unassembled WGS sequence"/>
</dbReference>
<accession>A0A239AHV1</accession>
<organism evidence="2 3">
    <name type="scientific">Anaerovirgula multivorans</name>
    <dbReference type="NCBI Taxonomy" id="312168"/>
    <lineage>
        <taxon>Bacteria</taxon>
        <taxon>Bacillati</taxon>
        <taxon>Bacillota</taxon>
        <taxon>Clostridia</taxon>
        <taxon>Peptostreptococcales</taxon>
        <taxon>Natronincolaceae</taxon>
        <taxon>Anaerovirgula</taxon>
    </lineage>
</organism>
<sequence>MLCERHGEITEDIKDHEKRISKLEISDATMNEKLTTLFKKIDELTTWIKALVMLGGTTLLGFFFWYIQGLGGS</sequence>
<keyword evidence="1" id="KW-0812">Transmembrane</keyword>
<keyword evidence="1" id="KW-0472">Membrane</keyword>
<dbReference type="EMBL" id="FZOJ01000002">
    <property type="protein sequence ID" value="SNR95215.1"/>
    <property type="molecule type" value="Genomic_DNA"/>
</dbReference>
<dbReference type="AlphaFoldDB" id="A0A239AHV1"/>
<keyword evidence="3" id="KW-1185">Reference proteome</keyword>
<feature type="transmembrane region" description="Helical" evidence="1">
    <location>
        <begin position="47"/>
        <end position="67"/>
    </location>
</feature>
<keyword evidence="1" id="KW-1133">Transmembrane helix</keyword>
<gene>
    <name evidence="2" type="ORF">SAMN05446037_100254</name>
</gene>
<dbReference type="RefSeq" id="WP_089281260.1">
    <property type="nucleotide sequence ID" value="NZ_FZOJ01000002.1"/>
</dbReference>